<proteinExistence type="predicted"/>
<keyword evidence="3" id="KW-1185">Reference proteome</keyword>
<dbReference type="PANTHER" id="PTHR37816:SF1">
    <property type="entry name" value="TOXIN"/>
    <property type="match status" value="1"/>
</dbReference>
<comment type="caution">
    <text evidence="2">The sequence shown here is derived from an EMBL/GenBank/DDBJ whole genome shotgun (WGS) entry which is preliminary data.</text>
</comment>
<evidence type="ECO:0000313" key="3">
    <source>
        <dbReference type="Proteomes" id="UP001595891"/>
    </source>
</evidence>
<feature type="domain" description="ATPase AAA-type core" evidence="1">
    <location>
        <begin position="4"/>
        <end position="58"/>
    </location>
</feature>
<gene>
    <name evidence="2" type="ORF">ACFO8L_39825</name>
</gene>
<name>A0ABV9ETY8_9ACTN</name>
<protein>
    <submittedName>
        <fullName evidence="2">AAA family ATPase</fullName>
    </submittedName>
</protein>
<evidence type="ECO:0000259" key="1">
    <source>
        <dbReference type="Pfam" id="PF00004"/>
    </source>
</evidence>
<dbReference type="InterPro" id="IPR052922">
    <property type="entry name" value="Cytidylate_Kinase-2"/>
</dbReference>
<reference evidence="3" key="1">
    <citation type="journal article" date="2019" name="Int. J. Syst. Evol. Microbiol.">
        <title>The Global Catalogue of Microorganisms (GCM) 10K type strain sequencing project: providing services to taxonomists for standard genome sequencing and annotation.</title>
        <authorList>
            <consortium name="The Broad Institute Genomics Platform"/>
            <consortium name="The Broad Institute Genome Sequencing Center for Infectious Disease"/>
            <person name="Wu L."/>
            <person name="Ma J."/>
        </authorList>
    </citation>
    <scope>NUCLEOTIDE SEQUENCE [LARGE SCALE GENOMIC DNA]</scope>
    <source>
        <strain evidence="3">CCUG 49560</strain>
    </source>
</reference>
<dbReference type="PANTHER" id="PTHR37816">
    <property type="entry name" value="YALI0E33011P"/>
    <property type="match status" value="1"/>
</dbReference>
<dbReference type="EMBL" id="JBHSFN010000046">
    <property type="protein sequence ID" value="MFC4592294.1"/>
    <property type="molecule type" value="Genomic_DNA"/>
</dbReference>
<dbReference type="Proteomes" id="UP001595891">
    <property type="component" value="Unassembled WGS sequence"/>
</dbReference>
<dbReference type="InterPro" id="IPR003959">
    <property type="entry name" value="ATPase_AAA_core"/>
</dbReference>
<dbReference type="InterPro" id="IPR027417">
    <property type="entry name" value="P-loop_NTPase"/>
</dbReference>
<dbReference type="Pfam" id="PF00004">
    <property type="entry name" value="AAA"/>
    <property type="match status" value="1"/>
</dbReference>
<dbReference type="Gene3D" id="3.40.50.300">
    <property type="entry name" value="P-loop containing nucleotide triphosphate hydrolases"/>
    <property type="match status" value="1"/>
</dbReference>
<organism evidence="2 3">
    <name type="scientific">Sphaerisporangium corydalis</name>
    <dbReference type="NCBI Taxonomy" id="1441875"/>
    <lineage>
        <taxon>Bacteria</taxon>
        <taxon>Bacillati</taxon>
        <taxon>Actinomycetota</taxon>
        <taxon>Actinomycetes</taxon>
        <taxon>Streptosporangiales</taxon>
        <taxon>Streptosporangiaceae</taxon>
        <taxon>Sphaerisporangium</taxon>
    </lineage>
</organism>
<sequence>MRRVLVAGITGAGKTTMARRLAQATGLPFHQLDELAFLSGWRERPEYLADVVRLSESEAWIFDSWGDRRVRDRLWSCADTVVWLDFSFTLVTRRLLWRSLLRTTRREQIFNGNVETAREWFGRDHPLWSAWAEYRPRRAEMRRRLADPAHAHLHLIRLPSPKAADRWLKAVTPSA</sequence>
<dbReference type="RefSeq" id="WP_262849299.1">
    <property type="nucleotide sequence ID" value="NZ_JANZYP010000084.1"/>
</dbReference>
<accession>A0ABV9ETY8</accession>
<dbReference type="SUPFAM" id="SSF52540">
    <property type="entry name" value="P-loop containing nucleoside triphosphate hydrolases"/>
    <property type="match status" value="1"/>
</dbReference>
<evidence type="ECO:0000313" key="2">
    <source>
        <dbReference type="EMBL" id="MFC4592294.1"/>
    </source>
</evidence>